<evidence type="ECO:0000256" key="1">
    <source>
        <dbReference type="SAM" id="MobiDB-lite"/>
    </source>
</evidence>
<organism evidence="2 3">
    <name type="scientific">Streptomyces nigrescens</name>
    <dbReference type="NCBI Taxonomy" id="1920"/>
    <lineage>
        <taxon>Bacteria</taxon>
        <taxon>Bacillati</taxon>
        <taxon>Actinomycetota</taxon>
        <taxon>Actinomycetes</taxon>
        <taxon>Kitasatosporales</taxon>
        <taxon>Streptomycetaceae</taxon>
        <taxon>Streptomyces</taxon>
    </lineage>
</organism>
<evidence type="ECO:0000313" key="2">
    <source>
        <dbReference type="EMBL" id="BDM72662.1"/>
    </source>
</evidence>
<keyword evidence="3" id="KW-1185">Reference proteome</keyword>
<feature type="region of interest" description="Disordered" evidence="1">
    <location>
        <begin position="1"/>
        <end position="27"/>
    </location>
</feature>
<evidence type="ECO:0000313" key="3">
    <source>
        <dbReference type="Proteomes" id="UP001059597"/>
    </source>
</evidence>
<protein>
    <submittedName>
        <fullName evidence="2">Uncharacterized protein</fullName>
    </submittedName>
</protein>
<gene>
    <name evidence="2" type="ORF">HEK616_61490</name>
</gene>
<sequence length="92" mass="9868">MGAVTGRWGWSVAGKGAGNNGRMSSPRRACPVCTREIAVVGGRFARHDPPGRRTGLELISCPGSRRIAPLMAPAERLFDPEEPPFPGQQPLF</sequence>
<proteinExistence type="predicted"/>
<dbReference type="Proteomes" id="UP001059597">
    <property type="component" value="Chromosome"/>
</dbReference>
<dbReference type="EMBL" id="AP026073">
    <property type="protein sequence ID" value="BDM72662.1"/>
    <property type="molecule type" value="Genomic_DNA"/>
</dbReference>
<name>A0ABM8A201_STRNI</name>
<reference evidence="2" key="1">
    <citation type="submission" date="2022-06" db="EMBL/GenBank/DDBJ databases">
        <title>Complete genome sequence of Streptomyces nigrescens HEK616.</title>
        <authorList>
            <person name="Asamizu S."/>
            <person name="Onaka H."/>
        </authorList>
    </citation>
    <scope>NUCLEOTIDE SEQUENCE</scope>
    <source>
        <strain evidence="2">HEK616</strain>
    </source>
</reference>
<accession>A0ABM8A201</accession>